<feature type="compositionally biased region" description="Low complexity" evidence="1">
    <location>
        <begin position="166"/>
        <end position="183"/>
    </location>
</feature>
<evidence type="ECO:0000313" key="2">
    <source>
        <dbReference type="EMBL" id="KAG8046708.1"/>
    </source>
</evidence>
<feature type="region of interest" description="Disordered" evidence="1">
    <location>
        <begin position="49"/>
        <end position="71"/>
    </location>
</feature>
<feature type="region of interest" description="Disordered" evidence="1">
    <location>
        <begin position="337"/>
        <end position="381"/>
    </location>
</feature>
<name>A0A8J5RA99_ZIZPA</name>
<dbReference type="AlphaFoldDB" id="A0A8J5RA99"/>
<reference evidence="2" key="2">
    <citation type="submission" date="2021-02" db="EMBL/GenBank/DDBJ databases">
        <authorList>
            <person name="Kimball J.A."/>
            <person name="Haas M.W."/>
            <person name="Macchietto M."/>
            <person name="Kono T."/>
            <person name="Duquette J."/>
            <person name="Shao M."/>
        </authorList>
    </citation>
    <scope>NUCLEOTIDE SEQUENCE</scope>
    <source>
        <tissue evidence="2">Fresh leaf tissue</tissue>
    </source>
</reference>
<feature type="compositionally biased region" description="Basic and acidic residues" evidence="1">
    <location>
        <begin position="100"/>
        <end position="110"/>
    </location>
</feature>
<protein>
    <submittedName>
        <fullName evidence="2">Uncharacterized protein</fullName>
    </submittedName>
</protein>
<accession>A0A8J5RA99</accession>
<dbReference type="PANTHER" id="PTHR33075:SF7">
    <property type="entry name" value="OS02G0303350 PROTEIN"/>
    <property type="match status" value="1"/>
</dbReference>
<keyword evidence="3" id="KW-1185">Reference proteome</keyword>
<reference evidence="2" key="1">
    <citation type="journal article" date="2021" name="bioRxiv">
        <title>Whole Genome Assembly and Annotation of Northern Wild Rice, Zizania palustris L., Supports a Whole Genome Duplication in the Zizania Genus.</title>
        <authorList>
            <person name="Haas M."/>
            <person name="Kono T."/>
            <person name="Macchietto M."/>
            <person name="Millas R."/>
            <person name="McGilp L."/>
            <person name="Shao M."/>
            <person name="Duquette J."/>
            <person name="Hirsch C.N."/>
            <person name="Kimball J."/>
        </authorList>
    </citation>
    <scope>NUCLEOTIDE SEQUENCE</scope>
    <source>
        <tissue evidence="2">Fresh leaf tissue</tissue>
    </source>
</reference>
<proteinExistence type="predicted"/>
<dbReference type="PANTHER" id="PTHR33075">
    <property type="entry name" value="OS02G0499800 PROTEIN"/>
    <property type="match status" value="1"/>
</dbReference>
<feature type="compositionally biased region" description="Low complexity" evidence="1">
    <location>
        <begin position="346"/>
        <end position="363"/>
    </location>
</feature>
<gene>
    <name evidence="2" type="ORF">GUJ93_ZPchr0008g12542</name>
</gene>
<feature type="compositionally biased region" description="Low complexity" evidence="1">
    <location>
        <begin position="245"/>
        <end position="256"/>
    </location>
</feature>
<dbReference type="Proteomes" id="UP000729402">
    <property type="component" value="Unassembled WGS sequence"/>
</dbReference>
<evidence type="ECO:0000313" key="3">
    <source>
        <dbReference type="Proteomes" id="UP000729402"/>
    </source>
</evidence>
<dbReference type="EMBL" id="JAAALK010000290">
    <property type="protein sequence ID" value="KAG8046708.1"/>
    <property type="molecule type" value="Genomic_DNA"/>
</dbReference>
<evidence type="ECO:0000256" key="1">
    <source>
        <dbReference type="SAM" id="MobiDB-lite"/>
    </source>
</evidence>
<feature type="region of interest" description="Disordered" evidence="1">
    <location>
        <begin position="86"/>
        <end position="195"/>
    </location>
</feature>
<feature type="compositionally biased region" description="Acidic residues" evidence="1">
    <location>
        <begin position="111"/>
        <end position="138"/>
    </location>
</feature>
<comment type="caution">
    <text evidence="2">The sequence shown here is derived from an EMBL/GenBank/DDBJ whole genome shotgun (WGS) entry which is preliminary data.</text>
</comment>
<feature type="compositionally biased region" description="Low complexity" evidence="1">
    <location>
        <begin position="139"/>
        <end position="153"/>
    </location>
</feature>
<organism evidence="2 3">
    <name type="scientific">Zizania palustris</name>
    <name type="common">Northern wild rice</name>
    <dbReference type="NCBI Taxonomy" id="103762"/>
    <lineage>
        <taxon>Eukaryota</taxon>
        <taxon>Viridiplantae</taxon>
        <taxon>Streptophyta</taxon>
        <taxon>Embryophyta</taxon>
        <taxon>Tracheophyta</taxon>
        <taxon>Spermatophyta</taxon>
        <taxon>Magnoliopsida</taxon>
        <taxon>Liliopsida</taxon>
        <taxon>Poales</taxon>
        <taxon>Poaceae</taxon>
        <taxon>BOP clade</taxon>
        <taxon>Oryzoideae</taxon>
        <taxon>Oryzeae</taxon>
        <taxon>Zizaniinae</taxon>
        <taxon>Zizania</taxon>
    </lineage>
</organism>
<feature type="region of interest" description="Disordered" evidence="1">
    <location>
        <begin position="245"/>
        <end position="267"/>
    </location>
</feature>
<sequence length="381" mass="41478">MAQSQTLYEDDLDVPRSITVKHGCDLDGGGRSWTFPVYLLQSDLADQWLGDEDPLPPDNGNPHPFLGPIQPREPEWIQHWADDQMFGPLANQWHPPHQPHPHDHDQHDGEQPEDEVEPIRDDEFEAMAEVHEDDDPQDSMEVSGVSSKSSMESYAEQSRRYPARLVPPVASLPSGSPGAASGSQTPGLQSVPPLALAVPSPFPQLVLDNPLEQDNPLADQDAPAPPGCANLPVRFVYARRRRGGASRASSSRSLSKPPSPLSVQGLRQSARIKARYRGFKPLSRWDQGQFLSTLPTIEEYIELSRSDAPCPPLSLQQIQHSTVFLCGINADKVSNSSLHSSYSEDSAAPFASAEAGPSAASPAVDLPALAPTQQDDQHSNV</sequence>